<dbReference type="STRING" id="1121416.SAMN02745220_02111"/>
<keyword evidence="2" id="KW-0540">Nuclease</keyword>
<evidence type="ECO:0000313" key="2">
    <source>
        <dbReference type="EMBL" id="SHO48077.1"/>
    </source>
</evidence>
<dbReference type="InterPro" id="IPR003615">
    <property type="entry name" value="HNH_nuc"/>
</dbReference>
<organism evidence="2 3">
    <name type="scientific">Desulfopila aestuarii DSM 18488</name>
    <dbReference type="NCBI Taxonomy" id="1121416"/>
    <lineage>
        <taxon>Bacteria</taxon>
        <taxon>Pseudomonadati</taxon>
        <taxon>Thermodesulfobacteriota</taxon>
        <taxon>Desulfobulbia</taxon>
        <taxon>Desulfobulbales</taxon>
        <taxon>Desulfocapsaceae</taxon>
        <taxon>Desulfopila</taxon>
    </lineage>
</organism>
<keyword evidence="2" id="KW-0378">Hydrolase</keyword>
<protein>
    <submittedName>
        <fullName evidence="2">Putative restriction endonuclease</fullName>
    </submittedName>
</protein>
<dbReference type="PIRSF" id="PIRSF030850">
    <property type="entry name" value="UCP030850"/>
    <property type="match status" value="1"/>
</dbReference>
<proteinExistence type="predicted"/>
<name>A0A1M7Y618_9BACT</name>
<dbReference type="RefSeq" id="WP_073613418.1">
    <property type="nucleotide sequence ID" value="NZ_FRFE01000009.1"/>
</dbReference>
<dbReference type="GO" id="GO:0004519">
    <property type="term" value="F:endonuclease activity"/>
    <property type="evidence" value="ECO:0007669"/>
    <property type="project" value="UniProtKB-KW"/>
</dbReference>
<dbReference type="EMBL" id="FRFE01000009">
    <property type="protein sequence ID" value="SHO48077.1"/>
    <property type="molecule type" value="Genomic_DNA"/>
</dbReference>
<dbReference type="InterPro" id="IPR011396">
    <property type="entry name" value="PT_DNA_restrict"/>
</dbReference>
<keyword evidence="3" id="KW-1185">Reference proteome</keyword>
<dbReference type="AlphaFoldDB" id="A0A1M7Y618"/>
<accession>A0A1M7Y618</accession>
<dbReference type="Pfam" id="PF13391">
    <property type="entry name" value="HNH_2"/>
    <property type="match status" value="1"/>
</dbReference>
<reference evidence="2 3" key="1">
    <citation type="submission" date="2016-12" db="EMBL/GenBank/DDBJ databases">
        <authorList>
            <person name="Song W.-J."/>
            <person name="Kurnit D.M."/>
        </authorList>
    </citation>
    <scope>NUCLEOTIDE SEQUENCE [LARGE SCALE GENOMIC DNA]</scope>
    <source>
        <strain evidence="2 3">DSM 18488</strain>
    </source>
</reference>
<keyword evidence="2" id="KW-0255">Endonuclease</keyword>
<evidence type="ECO:0000259" key="1">
    <source>
        <dbReference type="Pfam" id="PF13391"/>
    </source>
</evidence>
<gene>
    <name evidence="2" type="ORF">SAMN02745220_02111</name>
</gene>
<dbReference type="OrthoDB" id="9790459at2"/>
<sequence>MCGQLDSYLIAFAKLRVDRNKTKWSSLTNYCSPYKPFLLLSILDHIASSRITSNFIEPSFELTETFLGYIRLLPASRPASMSYPFYHLKSATFWQLATRPELQHRGGLTVSSMKRLRELYLGARIASDLFMLIQMEHSRQKLRAVLIQTYFAANIQKTLWNQSFINCASDHYSASLLSTSEAIPSYGIELPNTEDKERIRNQGFRKAIVRLYEHRCALCGIKMLTPEGHTIVDAAHIKPWSESYNDLPTNGMALCKLCHWSFDEGLMSVDQSYRVLISPAVKKDPNLPGHILTLSERPMFRPQESRYWPDQENFAWHRKEMFHKRG</sequence>
<dbReference type="Proteomes" id="UP000184603">
    <property type="component" value="Unassembled WGS sequence"/>
</dbReference>
<feature type="domain" description="HNH nuclease" evidence="1">
    <location>
        <begin position="216"/>
        <end position="270"/>
    </location>
</feature>
<dbReference type="Gene3D" id="1.10.30.50">
    <property type="match status" value="1"/>
</dbReference>
<dbReference type="CDD" id="cd00085">
    <property type="entry name" value="HNHc"/>
    <property type="match status" value="1"/>
</dbReference>
<evidence type="ECO:0000313" key="3">
    <source>
        <dbReference type="Proteomes" id="UP000184603"/>
    </source>
</evidence>